<evidence type="ECO:0000256" key="4">
    <source>
        <dbReference type="ARBA" id="ARBA00022595"/>
    </source>
</evidence>
<evidence type="ECO:0000256" key="5">
    <source>
        <dbReference type="ARBA" id="ARBA00022612"/>
    </source>
</evidence>
<feature type="compositionally biased region" description="Low complexity" evidence="11">
    <location>
        <begin position="477"/>
        <end position="494"/>
    </location>
</feature>
<keyword evidence="13" id="KW-1185">Reference proteome</keyword>
<keyword evidence="3" id="KW-1244">Viral short tail ejection system</keyword>
<dbReference type="Pfam" id="PF12236">
    <property type="entry name" value="Head-tail_con"/>
    <property type="match status" value="1"/>
</dbReference>
<evidence type="ECO:0000256" key="1">
    <source>
        <dbReference type="ARBA" id="ARBA00003421"/>
    </source>
</evidence>
<keyword evidence="7" id="KW-0118">Viral capsid assembly</keyword>
<evidence type="ECO:0000256" key="8">
    <source>
        <dbReference type="ARBA" id="ARBA00023009"/>
    </source>
</evidence>
<evidence type="ECO:0000256" key="3">
    <source>
        <dbReference type="ARBA" id="ARBA00022470"/>
    </source>
</evidence>
<dbReference type="GO" id="GO:0099002">
    <property type="term" value="P:symbiont genome ejection through host cell envelope, short tail mechanism"/>
    <property type="evidence" value="ECO:0007669"/>
    <property type="project" value="UniProtKB-KW"/>
</dbReference>
<dbReference type="EMBL" id="OL416096">
    <property type="protein sequence ID" value="UGC97826.1"/>
    <property type="molecule type" value="Genomic_DNA"/>
</dbReference>
<comment type="subcellular location">
    <subcellularLocation>
        <location evidence="2">Virion</location>
    </subcellularLocation>
</comment>
<accession>A0AAE9C7Z6</accession>
<sequence>MQQEKLESLYKRYEDSNVVLASEQLARWTIPSVMLKPDTVQDGKRVLLERDYQSKGARLVNSLASKIVQSLIPDNTPFFSIKLDDALQGEVQSGLNISSDQYESQLIQWATNASARAITGTSYSKYSHLAKLLVITGNALLYRDPSNYDTSVYSLRQYVVNRDGYGNVTCIIIKERVQVQDLPDTLRNTEFKDKPEWENLTLYTQVRLNKQKNVWEVTQEVQGITLDDVSTYPKNLCPYIVCTANLNTGEHYGRGIVEDYAPDFARLSELSTALQMYEIESLRLLNFVASQTGLDIQQLDDAAVGEYLQAEKDGIFAHEGGTSQKMQAIQAEIQSIFQELSQAFMYTGNFRQAERVTAEEIRAVIQETNIGHLSVFSHISETFLKPLAHLLLFEVEPKLNLILLNNQAQLQLQVGASVVNKSVQVDRLLQATLSIQQILPVLAEVSPRFNRDAVIDKIMQGFSIDVSEITYTPEQLKQQQEQADLEAQQQQQAQSGMSDPNLVAQMTGAL</sequence>
<feature type="region of interest" description="Disordered" evidence="11">
    <location>
        <begin position="477"/>
        <end position="501"/>
    </location>
</feature>
<dbReference type="InterPro" id="IPR020991">
    <property type="entry name" value="Connector_podovirus"/>
</dbReference>
<evidence type="ECO:0000256" key="11">
    <source>
        <dbReference type="SAM" id="MobiDB-lite"/>
    </source>
</evidence>
<evidence type="ECO:0000256" key="6">
    <source>
        <dbReference type="ARBA" id="ARBA00022844"/>
    </source>
</evidence>
<comment type="function">
    <text evidence="1">Forms the portal vertex of the capsid. This portal plays critical roles in head assembly, genome packaging, neck/tail attachment, and genome ejection. The portal protein multimerizes as a single ring-shaped homododecamer arranged around a central channel.</text>
</comment>
<keyword evidence="8" id="KW-1171">Viral genome ejection through host cell envelope</keyword>
<keyword evidence="6" id="KW-0946">Virion</keyword>
<protein>
    <submittedName>
        <fullName evidence="12">Head-tail connector protein</fullName>
    </submittedName>
</protein>
<evidence type="ECO:0000256" key="2">
    <source>
        <dbReference type="ARBA" id="ARBA00004328"/>
    </source>
</evidence>
<keyword evidence="10" id="KW-1160">Virus entry into host cell</keyword>
<reference evidence="12 13" key="1">
    <citation type="submission" date="2021-11" db="EMBL/GenBank/DDBJ databases">
        <title>Novel species of Proteus-infecting phage.</title>
        <authorList>
            <person name="Aaron J.A."/>
            <person name="van Zyl L.J."/>
            <person name="Dicks L.M.T."/>
        </authorList>
    </citation>
    <scope>NUCLEOTIDE SEQUENCE [LARGE SCALE GENOMIC DNA]</scope>
</reference>
<evidence type="ECO:0000313" key="13">
    <source>
        <dbReference type="Proteomes" id="UP000831673"/>
    </source>
</evidence>
<evidence type="ECO:0000256" key="7">
    <source>
        <dbReference type="ARBA" id="ARBA00022950"/>
    </source>
</evidence>
<evidence type="ECO:0000256" key="9">
    <source>
        <dbReference type="ARBA" id="ARBA00023219"/>
    </source>
</evidence>
<keyword evidence="9" id="KW-0231">Viral genome packaging</keyword>
<keyword evidence="4" id="KW-1162">Viral penetration into host cytoplasm</keyword>
<gene>
    <name evidence="12" type="ORF">pp309_000038</name>
</gene>
<dbReference type="Proteomes" id="UP000831673">
    <property type="component" value="Segment"/>
</dbReference>
<keyword evidence="5" id="KW-1188">Viral release from host cell</keyword>
<name>A0AAE9C7Z6_9CAUD</name>
<organism evidence="12 13">
    <name type="scientific">Proteus phage 309</name>
    <dbReference type="NCBI Taxonomy" id="2894355"/>
    <lineage>
        <taxon>Viruses</taxon>
        <taxon>Duplodnaviria</taxon>
        <taxon>Heunggongvirae</taxon>
        <taxon>Uroviricota</taxon>
        <taxon>Caudoviricetes</taxon>
        <taxon>Autographivirales</taxon>
        <taxon>Autoscriptoviridae</taxon>
        <taxon>Slopekvirinae</taxon>
        <taxon>Novosibovirus</taxon>
        <taxon>Novosibovirus 309</taxon>
    </lineage>
</organism>
<evidence type="ECO:0000256" key="10">
    <source>
        <dbReference type="ARBA" id="ARBA00023296"/>
    </source>
</evidence>
<proteinExistence type="predicted"/>
<evidence type="ECO:0000313" key="12">
    <source>
        <dbReference type="EMBL" id="UGC97826.1"/>
    </source>
</evidence>
<dbReference type="GO" id="GO:0044423">
    <property type="term" value="C:virion component"/>
    <property type="evidence" value="ECO:0007669"/>
    <property type="project" value="UniProtKB-KW"/>
</dbReference>